<feature type="domain" description="Bacterial bifunctional deaminase-reductase C-terminal" evidence="1">
    <location>
        <begin position="4"/>
        <end position="151"/>
    </location>
</feature>
<proteinExistence type="predicted"/>
<dbReference type="GO" id="GO:0009231">
    <property type="term" value="P:riboflavin biosynthetic process"/>
    <property type="evidence" value="ECO:0007669"/>
    <property type="project" value="InterPro"/>
</dbReference>
<dbReference type="Pfam" id="PF01872">
    <property type="entry name" value="RibD_C"/>
    <property type="match status" value="1"/>
</dbReference>
<evidence type="ECO:0000313" key="2">
    <source>
        <dbReference type="EMBL" id="OEG72543.1"/>
    </source>
</evidence>
<gene>
    <name evidence="2" type="ORF">BEL05_09655</name>
</gene>
<dbReference type="EMBL" id="MCBT01000046">
    <property type="protein sequence ID" value="OEG72543.1"/>
    <property type="molecule type" value="Genomic_DNA"/>
</dbReference>
<evidence type="ECO:0000259" key="1">
    <source>
        <dbReference type="Pfam" id="PF01872"/>
    </source>
</evidence>
<keyword evidence="2" id="KW-0808">Transferase</keyword>
<dbReference type="Proteomes" id="UP000095230">
    <property type="component" value="Unassembled WGS sequence"/>
</dbReference>
<dbReference type="PANTHER" id="PTHR38011">
    <property type="entry name" value="DIHYDROFOLATE REDUCTASE FAMILY PROTEIN (AFU_ORTHOLOGUE AFUA_8G06820)"/>
    <property type="match status" value="1"/>
</dbReference>
<dbReference type="SUPFAM" id="SSF53597">
    <property type="entry name" value="Dihydrofolate reductase-like"/>
    <property type="match status" value="1"/>
</dbReference>
<keyword evidence="2" id="KW-0418">Kinase</keyword>
<dbReference type="InterPro" id="IPR002734">
    <property type="entry name" value="RibDG_C"/>
</dbReference>
<organism evidence="2 3">
    <name type="scientific">Shewanella colwelliana</name>
    <name type="common">Alteromonas colwelliana</name>
    <dbReference type="NCBI Taxonomy" id="23"/>
    <lineage>
        <taxon>Bacteria</taxon>
        <taxon>Pseudomonadati</taxon>
        <taxon>Pseudomonadota</taxon>
        <taxon>Gammaproteobacteria</taxon>
        <taxon>Alteromonadales</taxon>
        <taxon>Shewanellaceae</taxon>
        <taxon>Shewanella</taxon>
    </lineage>
</organism>
<dbReference type="InterPro" id="IPR024072">
    <property type="entry name" value="DHFR-like_dom_sf"/>
</dbReference>
<dbReference type="PANTHER" id="PTHR38011:SF11">
    <property type="entry name" value="2,5-DIAMINO-6-RIBOSYLAMINO-4(3H)-PYRIMIDINONE 5'-PHOSPHATE REDUCTASE"/>
    <property type="match status" value="1"/>
</dbReference>
<dbReference type="STRING" id="23.BEL05_09655"/>
<dbReference type="AlphaFoldDB" id="A0A1E5IRH3"/>
<protein>
    <submittedName>
        <fullName evidence="2">Diacylglycerol kinase</fullName>
    </submittedName>
</protein>
<dbReference type="InterPro" id="IPR050765">
    <property type="entry name" value="Riboflavin_Biosynth_HTPR"/>
</dbReference>
<accession>A0A1E5IRH3</accession>
<comment type="caution">
    <text evidence="2">The sequence shown here is derived from an EMBL/GenBank/DDBJ whole genome shotgun (WGS) entry which is preliminary data.</text>
</comment>
<name>A0A1E5IRH3_SHECO</name>
<dbReference type="GO" id="GO:0016301">
    <property type="term" value="F:kinase activity"/>
    <property type="evidence" value="ECO:0007669"/>
    <property type="project" value="UniProtKB-KW"/>
</dbReference>
<evidence type="ECO:0000313" key="3">
    <source>
        <dbReference type="Proteomes" id="UP000095230"/>
    </source>
</evidence>
<dbReference type="Gene3D" id="3.40.430.10">
    <property type="entry name" value="Dihydrofolate Reductase, subunit A"/>
    <property type="match status" value="1"/>
</dbReference>
<reference evidence="2 3" key="1">
    <citation type="submission" date="2016-07" db="EMBL/GenBank/DDBJ databases">
        <title>Whole-genome of two Shewanella species isolated from a digestive organ of sea cucumber Apostichopus japonicus Selenka 1867.</title>
        <authorList>
            <person name="Hong H.-H."/>
            <person name="Choi H."/>
            <person name="Cheon S."/>
            <person name="Oh J.-S."/>
            <person name="Lee H.-G."/>
            <person name="Park C."/>
        </authorList>
    </citation>
    <scope>NUCLEOTIDE SEQUENCE [LARGE SCALE GENOMIC DNA]</scope>
    <source>
        <strain evidence="2 3">CSB03KR</strain>
    </source>
</reference>
<dbReference type="RefSeq" id="WP_028762481.1">
    <property type="nucleotide sequence ID" value="NZ_JAWWDQ010000001.1"/>
</dbReference>
<dbReference type="GO" id="GO:0008703">
    <property type="term" value="F:5-amino-6-(5-phosphoribosylamino)uracil reductase activity"/>
    <property type="evidence" value="ECO:0007669"/>
    <property type="project" value="InterPro"/>
</dbReference>
<sequence>MANIVFIATSLDGYIADKRGQLDWLHSVPNPNNVDTGFIALMERVDGLIMGRNTLDMVLSFDCDWPYTKPVFVLSNTMTKVPKDYEDKVFLVKGKLIDIIADLNAKGFNELYIDGGVTIQNFLKEDLIDEMVITRFPILLGGGAPLFGELASPLSFYVIKNEVVLDTLVQTTYHRQRA</sequence>
<dbReference type="OrthoDB" id="9782335at2"/>